<name>A0AAE3R1D6_9BACT</name>
<dbReference type="SUPFAM" id="SSF63825">
    <property type="entry name" value="YWTD domain"/>
    <property type="match status" value="1"/>
</dbReference>
<feature type="domain" description="IPT/TIG" evidence="2">
    <location>
        <begin position="39"/>
        <end position="115"/>
    </location>
</feature>
<dbReference type="Proteomes" id="UP001232063">
    <property type="component" value="Unassembled WGS sequence"/>
</dbReference>
<evidence type="ECO:0000313" key="4">
    <source>
        <dbReference type="Proteomes" id="UP001232063"/>
    </source>
</evidence>
<dbReference type="AlphaFoldDB" id="A0AAE3R1D6"/>
<dbReference type="Pfam" id="PF01833">
    <property type="entry name" value="TIG"/>
    <property type="match status" value="1"/>
</dbReference>
<dbReference type="EMBL" id="JASJOU010000004">
    <property type="protein sequence ID" value="MDJ1502001.1"/>
    <property type="molecule type" value="Genomic_DNA"/>
</dbReference>
<proteinExistence type="predicted"/>
<evidence type="ECO:0000259" key="2">
    <source>
        <dbReference type="Pfam" id="PF01833"/>
    </source>
</evidence>
<comment type="caution">
    <text evidence="3">The sequence shown here is derived from an EMBL/GenBank/DDBJ whole genome shotgun (WGS) entry which is preliminary data.</text>
</comment>
<keyword evidence="1" id="KW-0732">Signal</keyword>
<organism evidence="3 4">
    <name type="scientific">Xanthocytophaga agilis</name>
    <dbReference type="NCBI Taxonomy" id="3048010"/>
    <lineage>
        <taxon>Bacteria</taxon>
        <taxon>Pseudomonadati</taxon>
        <taxon>Bacteroidota</taxon>
        <taxon>Cytophagia</taxon>
        <taxon>Cytophagales</taxon>
        <taxon>Rhodocytophagaceae</taxon>
        <taxon>Xanthocytophaga</taxon>
    </lineage>
</organism>
<dbReference type="InterPro" id="IPR013783">
    <property type="entry name" value="Ig-like_fold"/>
</dbReference>
<keyword evidence="4" id="KW-1185">Reference proteome</keyword>
<dbReference type="RefSeq" id="WP_314511776.1">
    <property type="nucleotide sequence ID" value="NZ_JASJOU010000004.1"/>
</dbReference>
<feature type="signal peptide" evidence="1">
    <location>
        <begin position="1"/>
        <end position="25"/>
    </location>
</feature>
<dbReference type="SUPFAM" id="SSF81296">
    <property type="entry name" value="E set domains"/>
    <property type="match status" value="1"/>
</dbReference>
<dbReference type="CDD" id="cd00603">
    <property type="entry name" value="IPT_PCSR"/>
    <property type="match status" value="1"/>
</dbReference>
<feature type="chain" id="PRO_5042161891" evidence="1">
    <location>
        <begin position="26"/>
        <end position="429"/>
    </location>
</feature>
<reference evidence="3" key="1">
    <citation type="submission" date="2023-05" db="EMBL/GenBank/DDBJ databases">
        <authorList>
            <person name="Zhang X."/>
        </authorList>
    </citation>
    <scope>NUCLEOTIDE SEQUENCE</scope>
    <source>
        <strain evidence="3">BD1B2-1</strain>
    </source>
</reference>
<protein>
    <submittedName>
        <fullName evidence="3">IPT/TIG domain-containing protein</fullName>
    </submittedName>
</protein>
<dbReference type="PROSITE" id="PS51257">
    <property type="entry name" value="PROKAR_LIPOPROTEIN"/>
    <property type="match status" value="1"/>
</dbReference>
<accession>A0AAE3R1D6</accession>
<dbReference type="InterPro" id="IPR014756">
    <property type="entry name" value="Ig_E-set"/>
</dbReference>
<evidence type="ECO:0000313" key="3">
    <source>
        <dbReference type="EMBL" id="MDJ1502001.1"/>
    </source>
</evidence>
<evidence type="ECO:0000256" key="1">
    <source>
        <dbReference type="SAM" id="SignalP"/>
    </source>
</evidence>
<dbReference type="Gene3D" id="2.60.40.10">
    <property type="entry name" value="Immunoglobulins"/>
    <property type="match status" value="1"/>
</dbReference>
<sequence length="429" mass="45983">MIFNYSKTRFDLLRFGIAMGLAAFAMTGCKDDEAPAIQVTSFSPASAFVGDTITITGNNFNTNIEKNVIAFGNRAAEIVSISATEMKVIVPKEAFSSKISLNMDGKATTTATDFTLMKMYFAGYDNNASKYWISSPITTASTALSNGTIRDYSAAMSVSDGNVYIAGRQSYNGVLVAKYWKNGTAKNLSDSVYNTYATSVVASNGNVYVAGYGYEAGKSALVAKYWKNDTTVVKLTNGDYHNYTTGIASVNGDVYVAGYGYEAGKDEYVAKYWKNGQQMNLTDGSMEARTTGIFVVNGDVYVTGYVYNASGNEIATFWKNGVEAPLSTVSSAATALAVVGSDVYVAGYEYKNSIPVATYWKNGTAQNLEHGTSGSYAKGIYVLNNHVYVLGHDYNAGDLGVVRYWKDGKAVDLTDGKTSATVAYGIVAP</sequence>
<dbReference type="InterPro" id="IPR002909">
    <property type="entry name" value="IPT_dom"/>
</dbReference>
<gene>
    <name evidence="3" type="ORF">QNI22_15145</name>
</gene>